<comment type="catalytic activity">
    <reaction evidence="10 11">
        <text>UMP + ATP = UDP + ADP</text>
        <dbReference type="Rhea" id="RHEA:24400"/>
        <dbReference type="ChEBI" id="CHEBI:30616"/>
        <dbReference type="ChEBI" id="CHEBI:57865"/>
        <dbReference type="ChEBI" id="CHEBI:58223"/>
        <dbReference type="ChEBI" id="CHEBI:456216"/>
        <dbReference type="EC" id="2.7.4.22"/>
    </reaction>
</comment>
<evidence type="ECO:0000256" key="8">
    <source>
        <dbReference type="ARBA" id="ARBA00022840"/>
    </source>
</evidence>
<evidence type="ECO:0000256" key="3">
    <source>
        <dbReference type="ARBA" id="ARBA00007614"/>
    </source>
</evidence>
<feature type="binding site" evidence="11">
    <location>
        <position position="56"/>
    </location>
    <ligand>
        <name>UMP</name>
        <dbReference type="ChEBI" id="CHEBI:57865"/>
    </ligand>
</feature>
<dbReference type="Pfam" id="PF00696">
    <property type="entry name" value="AA_kinase"/>
    <property type="match status" value="1"/>
</dbReference>
<evidence type="ECO:0000313" key="14">
    <source>
        <dbReference type="Proteomes" id="UP000295678"/>
    </source>
</evidence>
<reference evidence="13 14" key="1">
    <citation type="submission" date="2019-03" db="EMBL/GenBank/DDBJ databases">
        <title>Genomic Encyclopedia of Type Strains, Phase IV (KMG-IV): sequencing the most valuable type-strain genomes for metagenomic binning, comparative biology and taxonomic classification.</title>
        <authorList>
            <person name="Goeker M."/>
        </authorList>
    </citation>
    <scope>NUCLEOTIDE SEQUENCE [LARGE SCALE GENOMIC DNA]</scope>
    <source>
        <strain evidence="13 14">DSM 19345</strain>
    </source>
</reference>
<comment type="activity regulation">
    <text evidence="11">Inhibited by UTP.</text>
</comment>
<evidence type="ECO:0000256" key="5">
    <source>
        <dbReference type="ARBA" id="ARBA00022679"/>
    </source>
</evidence>
<dbReference type="PANTHER" id="PTHR42833:SF4">
    <property type="entry name" value="URIDYLATE KINASE PUMPKIN, CHLOROPLASTIC"/>
    <property type="match status" value="1"/>
</dbReference>
<evidence type="ECO:0000256" key="1">
    <source>
        <dbReference type="ARBA" id="ARBA00004496"/>
    </source>
</evidence>
<evidence type="ECO:0000256" key="9">
    <source>
        <dbReference type="ARBA" id="ARBA00022975"/>
    </source>
</evidence>
<dbReference type="CDD" id="cd04254">
    <property type="entry name" value="AAK_UMPK-PyrH-Ec"/>
    <property type="match status" value="1"/>
</dbReference>
<feature type="binding site" evidence="11">
    <location>
        <position position="144"/>
    </location>
    <ligand>
        <name>ATP</name>
        <dbReference type="ChEBI" id="CHEBI:30616"/>
    </ligand>
</feature>
<keyword evidence="7 11" id="KW-0418">Kinase</keyword>
<gene>
    <name evidence="11" type="primary">pyrH</name>
    <name evidence="13" type="ORF">EDC22_102292</name>
</gene>
<dbReference type="HAMAP" id="MF_01220_B">
    <property type="entry name" value="PyrH_B"/>
    <property type="match status" value="1"/>
</dbReference>
<evidence type="ECO:0000256" key="10">
    <source>
        <dbReference type="ARBA" id="ARBA00047767"/>
    </source>
</evidence>
<evidence type="ECO:0000259" key="12">
    <source>
        <dbReference type="Pfam" id="PF00696"/>
    </source>
</evidence>
<dbReference type="InterPro" id="IPR015963">
    <property type="entry name" value="Uridylate_kinase_bac"/>
</dbReference>
<keyword evidence="8 11" id="KW-0067">ATP-binding</keyword>
<feature type="binding site" evidence="11">
    <location>
        <position position="37"/>
    </location>
    <ligand>
        <name>ATP</name>
        <dbReference type="ChEBI" id="CHEBI:30616"/>
    </ligand>
</feature>
<keyword evidence="5 11" id="KW-0808">Transferase</keyword>
<feature type="domain" description="Aspartate/glutamate/uridylate kinase" evidence="12">
    <location>
        <begin position="13"/>
        <end position="198"/>
    </location>
</feature>
<dbReference type="NCBIfam" id="TIGR02075">
    <property type="entry name" value="pyrH_bact"/>
    <property type="match status" value="1"/>
</dbReference>
<dbReference type="InterPro" id="IPR001048">
    <property type="entry name" value="Asp/Glu/Uridylate_kinase"/>
</dbReference>
<comment type="subcellular location">
    <subcellularLocation>
        <location evidence="1 11">Cytoplasm</location>
    </subcellularLocation>
</comment>
<dbReference type="AlphaFoldDB" id="A0A4R3MHA6"/>
<comment type="caution">
    <text evidence="13">The sequence shown here is derived from an EMBL/GenBank/DDBJ whole genome shotgun (WGS) entry which is preliminary data.</text>
</comment>
<dbReference type="Gene3D" id="3.40.1160.10">
    <property type="entry name" value="Acetylglutamate kinase-like"/>
    <property type="match status" value="1"/>
</dbReference>
<comment type="similarity">
    <text evidence="3 11">Belongs to the UMP kinase family.</text>
</comment>
<dbReference type="GO" id="GO:0006225">
    <property type="term" value="P:UDP biosynthetic process"/>
    <property type="evidence" value="ECO:0007669"/>
    <property type="project" value="TreeGrafter"/>
</dbReference>
<feature type="binding site" evidence="11">
    <location>
        <position position="41"/>
    </location>
    <ligand>
        <name>ATP</name>
        <dbReference type="ChEBI" id="CHEBI:30616"/>
    </ligand>
</feature>
<comment type="function">
    <text evidence="11">Catalyzes the reversible phosphorylation of UMP to UDP.</text>
</comment>
<evidence type="ECO:0000256" key="7">
    <source>
        <dbReference type="ARBA" id="ARBA00022777"/>
    </source>
</evidence>
<dbReference type="PANTHER" id="PTHR42833">
    <property type="entry name" value="URIDYLATE KINASE"/>
    <property type="match status" value="1"/>
</dbReference>
<dbReference type="InterPro" id="IPR036393">
    <property type="entry name" value="AceGlu_kinase-like_sf"/>
</dbReference>
<evidence type="ECO:0000313" key="13">
    <source>
        <dbReference type="EMBL" id="TCT12607.1"/>
    </source>
</evidence>
<dbReference type="GO" id="GO:0005524">
    <property type="term" value="F:ATP binding"/>
    <property type="evidence" value="ECO:0007669"/>
    <property type="project" value="UniProtKB-KW"/>
</dbReference>
<comment type="pathway">
    <text evidence="2 11">Pyrimidine metabolism; CTP biosynthesis via de novo pathway; UDP from UMP (UMPK route): step 1/1.</text>
</comment>
<protein>
    <recommendedName>
        <fullName evidence="11">Uridylate kinase</fullName>
        <shortName evidence="11">UK</shortName>
        <ecNumber evidence="11">2.7.4.22</ecNumber>
    </recommendedName>
    <alternativeName>
        <fullName evidence="11">Uridine monophosphate kinase</fullName>
        <shortName evidence="11">UMP kinase</shortName>
        <shortName evidence="11">UMPK</shortName>
    </alternativeName>
</protein>
<name>A0A4R3MHA6_9HYPH</name>
<organism evidence="13 14">
    <name type="scientific">Tepidamorphus gemmatus</name>
    <dbReference type="NCBI Taxonomy" id="747076"/>
    <lineage>
        <taxon>Bacteria</taxon>
        <taxon>Pseudomonadati</taxon>
        <taxon>Pseudomonadota</taxon>
        <taxon>Alphaproteobacteria</taxon>
        <taxon>Hyphomicrobiales</taxon>
        <taxon>Tepidamorphaceae</taxon>
        <taxon>Tepidamorphus</taxon>
    </lineage>
</organism>
<feature type="binding site" evidence="11">
    <location>
        <begin position="117"/>
        <end position="124"/>
    </location>
    <ligand>
        <name>UMP</name>
        <dbReference type="ChEBI" id="CHEBI:57865"/>
    </ligand>
</feature>
<dbReference type="SUPFAM" id="SSF53633">
    <property type="entry name" value="Carbamate kinase-like"/>
    <property type="match status" value="1"/>
</dbReference>
<comment type="subunit">
    <text evidence="11">Homohexamer.</text>
</comment>
<keyword evidence="6 11" id="KW-0547">Nucleotide-binding</keyword>
<keyword evidence="9 11" id="KW-0665">Pyrimidine biosynthesis</keyword>
<evidence type="ECO:0000256" key="11">
    <source>
        <dbReference type="HAMAP-Rule" id="MF_01220"/>
    </source>
</evidence>
<keyword evidence="14" id="KW-1185">Reference proteome</keyword>
<accession>A0A4R3MHA6</accession>
<feature type="binding site" evidence="11">
    <location>
        <position position="145"/>
    </location>
    <ligand>
        <name>ATP</name>
        <dbReference type="ChEBI" id="CHEBI:30616"/>
    </ligand>
</feature>
<feature type="binding site" evidence="11">
    <location>
        <position position="153"/>
    </location>
    <ligand>
        <name>ATP</name>
        <dbReference type="ChEBI" id="CHEBI:30616"/>
    </ligand>
</feature>
<dbReference type="PIRSF" id="PIRSF005650">
    <property type="entry name" value="Uridylate_kin"/>
    <property type="match status" value="1"/>
</dbReference>
<dbReference type="FunFam" id="3.40.1160.10:FF:000001">
    <property type="entry name" value="Uridylate kinase"/>
    <property type="match status" value="1"/>
</dbReference>
<proteinExistence type="inferred from homology"/>
<evidence type="ECO:0000256" key="2">
    <source>
        <dbReference type="ARBA" id="ARBA00004791"/>
    </source>
</evidence>
<sequence length="220" mass="22690">MGSGEFGLDMAVVGRIAAEIAAVARQGRQIALVVGGGNIFRGLAGAAKGLDRTVADHMGMLATVMNALAVAGALRNVGAEAVVMSAIPMQAICETYTSYDARAHLEAGRIVLCAAGTGNPFFTTDTAAALRAAELGCDALFKATQVDGIYSADPKRDPAAIRYDRLTFSDVIARDLRVMDTAAIALARDNRIPVIVFDIHAAGALEAILAGGGRSTLVSQ</sequence>
<feature type="binding site" evidence="11">
    <location>
        <position position="150"/>
    </location>
    <ligand>
        <name>ATP</name>
        <dbReference type="ChEBI" id="CHEBI:30616"/>
    </ligand>
</feature>
<comment type="caution">
    <text evidence="11">Lacks conserved residue(s) required for the propagation of feature annotation.</text>
</comment>
<dbReference type="EMBL" id="SMAK01000002">
    <property type="protein sequence ID" value="TCT12607.1"/>
    <property type="molecule type" value="Genomic_DNA"/>
</dbReference>
<dbReference type="GO" id="GO:0033862">
    <property type="term" value="F:UMP kinase activity"/>
    <property type="evidence" value="ECO:0007669"/>
    <property type="project" value="UniProtKB-EC"/>
</dbReference>
<dbReference type="GO" id="GO:0005829">
    <property type="term" value="C:cytosol"/>
    <property type="evidence" value="ECO:0007669"/>
    <property type="project" value="TreeGrafter"/>
</dbReference>
<keyword evidence="4 11" id="KW-0963">Cytoplasm</keyword>
<dbReference type="GO" id="GO:0044210">
    <property type="term" value="P:'de novo' CTP biosynthetic process"/>
    <property type="evidence" value="ECO:0007669"/>
    <property type="project" value="UniProtKB-UniRule"/>
</dbReference>
<dbReference type="UniPathway" id="UPA00159">
    <property type="reaction ID" value="UER00275"/>
</dbReference>
<evidence type="ECO:0000256" key="6">
    <source>
        <dbReference type="ARBA" id="ARBA00022741"/>
    </source>
</evidence>
<feature type="binding site" evidence="11">
    <location>
        <position position="36"/>
    </location>
    <ligand>
        <name>UMP</name>
        <dbReference type="ChEBI" id="CHEBI:57865"/>
    </ligand>
</feature>
<evidence type="ECO:0000256" key="4">
    <source>
        <dbReference type="ARBA" id="ARBA00022490"/>
    </source>
</evidence>
<dbReference type="EC" id="2.7.4.22" evidence="11"/>
<dbReference type="Proteomes" id="UP000295678">
    <property type="component" value="Unassembled WGS sequence"/>
</dbReference>
<dbReference type="InterPro" id="IPR011817">
    <property type="entry name" value="Uridylate_kinase"/>
</dbReference>